<dbReference type="GO" id="GO:0005737">
    <property type="term" value="C:cytoplasm"/>
    <property type="evidence" value="ECO:0007669"/>
    <property type="project" value="TreeGrafter"/>
</dbReference>
<dbReference type="Proteomes" id="UP000246635">
    <property type="component" value="Unassembled WGS sequence"/>
</dbReference>
<keyword evidence="3" id="KW-0575">Peroxidase</keyword>
<dbReference type="PRINTS" id="PR00067">
    <property type="entry name" value="CATALASE"/>
</dbReference>
<dbReference type="PANTHER" id="PTHR11465">
    <property type="entry name" value="CATALASE"/>
    <property type="match status" value="1"/>
</dbReference>
<reference evidence="10 11" key="1">
    <citation type="submission" date="2018-05" db="EMBL/GenBank/DDBJ databases">
        <title>Genomic Encyclopedia of Type Strains, Phase III (KMG-III): the genomes of soil and plant-associated and newly described type strains.</title>
        <authorList>
            <person name="Whitman W."/>
        </authorList>
    </citation>
    <scope>NUCLEOTIDE SEQUENCE [LARGE SCALE GENOMIC DNA]</scope>
    <source>
        <strain evidence="10 11">CECT 5696</strain>
    </source>
</reference>
<organism evidence="10 11">
    <name type="scientific">Paenibacillus cellulosilyticus</name>
    <dbReference type="NCBI Taxonomy" id="375489"/>
    <lineage>
        <taxon>Bacteria</taxon>
        <taxon>Bacillati</taxon>
        <taxon>Bacillota</taxon>
        <taxon>Bacilli</taxon>
        <taxon>Bacillales</taxon>
        <taxon>Paenibacillaceae</taxon>
        <taxon>Paenibacillus</taxon>
    </lineage>
</organism>
<comment type="caution">
    <text evidence="10">The sequence shown here is derived from an EMBL/GenBank/DDBJ whole genome shotgun (WGS) entry which is preliminary data.</text>
</comment>
<dbReference type="InterPro" id="IPR020835">
    <property type="entry name" value="Catalase_sf"/>
</dbReference>
<dbReference type="SMART" id="SM01060">
    <property type="entry name" value="Catalase"/>
    <property type="match status" value="1"/>
</dbReference>
<dbReference type="GO" id="GO:0042542">
    <property type="term" value="P:response to hydrogen peroxide"/>
    <property type="evidence" value="ECO:0007669"/>
    <property type="project" value="TreeGrafter"/>
</dbReference>
<dbReference type="GO" id="GO:0046872">
    <property type="term" value="F:metal ion binding"/>
    <property type="evidence" value="ECO:0007669"/>
    <property type="project" value="UniProtKB-KW"/>
</dbReference>
<dbReference type="Gene3D" id="1.20.1370.60">
    <property type="match status" value="1"/>
</dbReference>
<dbReference type="EC" id="1.11.1.6" evidence="2"/>
<evidence type="ECO:0000256" key="5">
    <source>
        <dbReference type="ARBA" id="ARBA00022723"/>
    </source>
</evidence>
<dbReference type="InterPro" id="IPR011614">
    <property type="entry name" value="Catalase_core"/>
</dbReference>
<evidence type="ECO:0000259" key="9">
    <source>
        <dbReference type="SMART" id="SM01060"/>
    </source>
</evidence>
<dbReference type="EMBL" id="QGTQ01000001">
    <property type="protein sequence ID" value="PWW08513.1"/>
    <property type="molecule type" value="Genomic_DNA"/>
</dbReference>
<name>A0A2V2YZR8_9BACL</name>
<proteinExistence type="predicted"/>
<dbReference type="GO" id="GO:0020037">
    <property type="term" value="F:heme binding"/>
    <property type="evidence" value="ECO:0007669"/>
    <property type="project" value="InterPro"/>
</dbReference>
<keyword evidence="7" id="KW-0408">Iron</keyword>
<evidence type="ECO:0000256" key="1">
    <source>
        <dbReference type="ARBA" id="ARBA00001971"/>
    </source>
</evidence>
<dbReference type="InterPro" id="IPR010582">
    <property type="entry name" value="Catalase_immune_responsive"/>
</dbReference>
<sequence length="394" mass="44702">MSERLTTDQGQPDNDNLIEQLMQSRRERIPKRDVHARGAGARGVFVTEQSMAAYTKAHFLQTAGQETPLFARFSTVFHGKGSPETVRDPRAFEVKLHTQEGICDIVGSHLPVAFVRDAAKYSELVQAMKSSPDTNEQTPSRYWDLLTMAPESTHMLTWLFANDGTPANYRQMDGYSVHTFKWMNAEGNITFVKYRWKSKQGTAYFTPDEAAAMQSRDFSHATRDLYAAIENGEFPQWELYAQLLTPDGADKLLFDPLDPTKRWPEELGQYVKVGTMTLNLNPINYYGEVERSIYSPSALVPGIELAEGSARQQYEAVEQEQEPLTMIDDFTQAGERCRSLPENEQEWLVHNLVSELKQVPQQTQLRAVCNFYRADERIGMRLAAGLGIDLGRDN</sequence>
<dbReference type="GO" id="GO:0004096">
    <property type="term" value="F:catalase activity"/>
    <property type="evidence" value="ECO:0007669"/>
    <property type="project" value="UniProtKB-EC"/>
</dbReference>
<dbReference type="Pfam" id="PF00199">
    <property type="entry name" value="Catalase"/>
    <property type="match status" value="1"/>
</dbReference>
<keyword evidence="11" id="KW-1185">Reference proteome</keyword>
<evidence type="ECO:0000256" key="8">
    <source>
        <dbReference type="ARBA" id="ARBA00023324"/>
    </source>
</evidence>
<dbReference type="PROSITE" id="PS51402">
    <property type="entry name" value="CATALASE_3"/>
    <property type="match status" value="1"/>
</dbReference>
<evidence type="ECO:0000256" key="2">
    <source>
        <dbReference type="ARBA" id="ARBA00012314"/>
    </source>
</evidence>
<dbReference type="PANTHER" id="PTHR11465:SF23">
    <property type="entry name" value="CATALASE-2"/>
    <property type="match status" value="1"/>
</dbReference>
<dbReference type="OrthoDB" id="9760293at2"/>
<gene>
    <name evidence="10" type="ORF">DFQ01_101236</name>
</gene>
<feature type="domain" description="Catalase core" evidence="9">
    <location>
        <begin position="6"/>
        <end position="348"/>
    </location>
</feature>
<evidence type="ECO:0000313" key="10">
    <source>
        <dbReference type="EMBL" id="PWW08513.1"/>
    </source>
</evidence>
<comment type="cofactor">
    <cofactor evidence="1">
        <name>heme</name>
        <dbReference type="ChEBI" id="CHEBI:30413"/>
    </cofactor>
</comment>
<dbReference type="RefSeq" id="WP_110042043.1">
    <property type="nucleotide sequence ID" value="NZ_CP054613.1"/>
</dbReference>
<dbReference type="InterPro" id="IPR018028">
    <property type="entry name" value="Catalase"/>
</dbReference>
<accession>A0A2V2YZR8</accession>
<dbReference type="Gene3D" id="2.40.180.10">
    <property type="entry name" value="Catalase core domain"/>
    <property type="match status" value="1"/>
</dbReference>
<dbReference type="AlphaFoldDB" id="A0A2V2YZR8"/>
<dbReference type="Pfam" id="PF06628">
    <property type="entry name" value="Catalase-rel"/>
    <property type="match status" value="1"/>
</dbReference>
<keyword evidence="6" id="KW-0560">Oxidoreductase</keyword>
<keyword evidence="8" id="KW-0376">Hydrogen peroxide</keyword>
<evidence type="ECO:0000313" key="11">
    <source>
        <dbReference type="Proteomes" id="UP000246635"/>
    </source>
</evidence>
<evidence type="ECO:0000256" key="6">
    <source>
        <dbReference type="ARBA" id="ARBA00023002"/>
    </source>
</evidence>
<evidence type="ECO:0000256" key="7">
    <source>
        <dbReference type="ARBA" id="ARBA00023004"/>
    </source>
</evidence>
<dbReference type="GO" id="GO:0042744">
    <property type="term" value="P:hydrogen peroxide catabolic process"/>
    <property type="evidence" value="ECO:0007669"/>
    <property type="project" value="UniProtKB-KW"/>
</dbReference>
<dbReference type="SUPFAM" id="SSF56634">
    <property type="entry name" value="Heme-dependent catalase-like"/>
    <property type="match status" value="1"/>
</dbReference>
<protein>
    <recommendedName>
        <fullName evidence="2">catalase</fullName>
        <ecNumber evidence="2">1.11.1.6</ecNumber>
    </recommendedName>
</protein>
<evidence type="ECO:0000256" key="3">
    <source>
        <dbReference type="ARBA" id="ARBA00022559"/>
    </source>
</evidence>
<evidence type="ECO:0000256" key="4">
    <source>
        <dbReference type="ARBA" id="ARBA00022617"/>
    </source>
</evidence>
<keyword evidence="5" id="KW-0479">Metal-binding</keyword>
<keyword evidence="4" id="KW-0349">Heme</keyword>